<evidence type="ECO:0000313" key="3">
    <source>
        <dbReference type="EMBL" id="KII70280.1"/>
    </source>
</evidence>
<name>A0A0C2N1N6_THEKT</name>
<dbReference type="InterPro" id="IPR005843">
    <property type="entry name" value="A-D-PHexomutase_C"/>
</dbReference>
<dbReference type="PANTHER" id="PTHR45955">
    <property type="entry name" value="PHOSPHOACETYLGLUCOSAMINE MUTASE"/>
    <property type="match status" value="1"/>
</dbReference>
<accession>A0A0C2N1N6</accession>
<dbReference type="Gene3D" id="3.30.310.50">
    <property type="entry name" value="Alpha-D-phosphohexomutase, C-terminal domain"/>
    <property type="match status" value="1"/>
</dbReference>
<dbReference type="Pfam" id="PF21404">
    <property type="entry name" value="AMG1_III"/>
    <property type="match status" value="1"/>
</dbReference>
<dbReference type="SUPFAM" id="SSF55957">
    <property type="entry name" value="Phosphoglucomutase, C-terminal domain"/>
    <property type="match status" value="1"/>
</dbReference>
<keyword evidence="4" id="KW-1185">Reference proteome</keyword>
<dbReference type="PANTHER" id="PTHR45955:SF1">
    <property type="entry name" value="PHOSPHOACETYLGLUCOSAMINE MUTASE"/>
    <property type="match status" value="1"/>
</dbReference>
<sequence length="273" mass="31066">MNYIVIKNDESCGDCGADYVYINQKPHESIHLFDKEFEFQANQRCVSFDGDADRIVYFYKQDEKCTVLNGDHMTVLNVEFSCAKTGVKYLHSAAKLYDIGIYFEANGHGTVLFQPSVSQKLAEVPQEKEYDNFKNRLQYNSAQKLVALAQIFNQTGSDALANLLALELILNELKFTLSDWNKLATFLPHCQLKLNVMNKELIKTSESETEVISPPELQKCIDEVLSHYEGARAFIRPSGTENVVRIYSEAKDVKSCEEICEKLKSLTLKYLIS</sequence>
<dbReference type="FunFam" id="3.30.310.50:FF:000003">
    <property type="entry name" value="Phosphoacetylglucosamine mutase"/>
    <property type="match status" value="1"/>
</dbReference>
<dbReference type="Proteomes" id="UP000031668">
    <property type="component" value="Unassembled WGS sequence"/>
</dbReference>
<dbReference type="InterPro" id="IPR036900">
    <property type="entry name" value="A-D-PHexomutase_C_sf"/>
</dbReference>
<dbReference type="OMA" id="KSCEEIC"/>
<feature type="domain" description="Alpha-D-phosphohexomutase C-terminal" evidence="1">
    <location>
        <begin position="226"/>
        <end position="263"/>
    </location>
</feature>
<evidence type="ECO:0000259" key="2">
    <source>
        <dbReference type="Pfam" id="PF21404"/>
    </source>
</evidence>
<evidence type="ECO:0000313" key="4">
    <source>
        <dbReference type="Proteomes" id="UP000031668"/>
    </source>
</evidence>
<dbReference type="EMBL" id="JWZT01002103">
    <property type="protein sequence ID" value="KII70280.1"/>
    <property type="molecule type" value="Genomic_DNA"/>
</dbReference>
<organism evidence="3 4">
    <name type="scientific">Thelohanellus kitauei</name>
    <name type="common">Myxosporean</name>
    <dbReference type="NCBI Taxonomy" id="669202"/>
    <lineage>
        <taxon>Eukaryota</taxon>
        <taxon>Metazoa</taxon>
        <taxon>Cnidaria</taxon>
        <taxon>Myxozoa</taxon>
        <taxon>Myxosporea</taxon>
        <taxon>Bivalvulida</taxon>
        <taxon>Platysporina</taxon>
        <taxon>Myxobolidae</taxon>
        <taxon>Thelohanellus</taxon>
    </lineage>
</organism>
<dbReference type="AlphaFoldDB" id="A0A0C2N1N6"/>
<dbReference type="GO" id="GO:0004610">
    <property type="term" value="F:phosphoacetylglucosamine mutase activity"/>
    <property type="evidence" value="ECO:0007669"/>
    <property type="project" value="TreeGrafter"/>
</dbReference>
<feature type="domain" description="Phosphoacetylglucosamine mutase AMG1" evidence="2">
    <location>
        <begin position="75"/>
        <end position="174"/>
    </location>
</feature>
<dbReference type="GO" id="GO:0006048">
    <property type="term" value="P:UDP-N-acetylglucosamine biosynthetic process"/>
    <property type="evidence" value="ECO:0007669"/>
    <property type="project" value="TreeGrafter"/>
</dbReference>
<dbReference type="InterPro" id="IPR049022">
    <property type="entry name" value="AMG1_III"/>
</dbReference>
<comment type="caution">
    <text evidence="3">The sequence shown here is derived from an EMBL/GenBank/DDBJ whole genome shotgun (WGS) entry which is preliminary data.</text>
</comment>
<proteinExistence type="predicted"/>
<dbReference type="OrthoDB" id="1928at2759"/>
<dbReference type="Pfam" id="PF00408">
    <property type="entry name" value="PGM_PMM_IV"/>
    <property type="match status" value="1"/>
</dbReference>
<protein>
    <submittedName>
        <fullName evidence="3">Phosphoacetylglucosamine mutase</fullName>
    </submittedName>
</protein>
<gene>
    <name evidence="3" type="ORF">RF11_10710</name>
</gene>
<reference evidence="3 4" key="1">
    <citation type="journal article" date="2014" name="Genome Biol. Evol.">
        <title>The genome of the myxosporean Thelohanellus kitauei shows adaptations to nutrient acquisition within its fish host.</title>
        <authorList>
            <person name="Yang Y."/>
            <person name="Xiong J."/>
            <person name="Zhou Z."/>
            <person name="Huo F."/>
            <person name="Miao W."/>
            <person name="Ran C."/>
            <person name="Liu Y."/>
            <person name="Zhang J."/>
            <person name="Feng J."/>
            <person name="Wang M."/>
            <person name="Wang M."/>
            <person name="Wang L."/>
            <person name="Yao B."/>
        </authorList>
    </citation>
    <scope>NUCLEOTIDE SEQUENCE [LARGE SCALE GENOMIC DNA]</scope>
    <source>
        <strain evidence="3">Wuqing</strain>
    </source>
</reference>
<evidence type="ECO:0000259" key="1">
    <source>
        <dbReference type="Pfam" id="PF00408"/>
    </source>
</evidence>